<dbReference type="AlphaFoldDB" id="A0A9D6L983"/>
<dbReference type="GO" id="GO:0036424">
    <property type="term" value="F:L-phosphoserine phosphatase activity"/>
    <property type="evidence" value="ECO:0007669"/>
    <property type="project" value="TreeGrafter"/>
</dbReference>
<dbReference type="InterPro" id="IPR023214">
    <property type="entry name" value="HAD_sf"/>
</dbReference>
<evidence type="ECO:0000313" key="2">
    <source>
        <dbReference type="Proteomes" id="UP000807850"/>
    </source>
</evidence>
<dbReference type="EMBL" id="JACQAY010000221">
    <property type="protein sequence ID" value="MBI3539970.1"/>
    <property type="molecule type" value="Genomic_DNA"/>
</dbReference>
<reference evidence="1" key="1">
    <citation type="submission" date="2020-07" db="EMBL/GenBank/DDBJ databases">
        <title>Huge and variable diversity of episymbiotic CPR bacteria and DPANN archaea in groundwater ecosystems.</title>
        <authorList>
            <person name="He C.Y."/>
            <person name="Keren R."/>
            <person name="Whittaker M."/>
            <person name="Farag I.F."/>
            <person name="Doudna J."/>
            <person name="Cate J.H.D."/>
            <person name="Banfield J.F."/>
        </authorList>
    </citation>
    <scope>NUCLEOTIDE SEQUENCE</scope>
    <source>
        <strain evidence="1">NC_groundwater_928_Pr1_S-0.2um_72_17</strain>
    </source>
</reference>
<name>A0A9D6L983_UNCEI</name>
<organism evidence="1 2">
    <name type="scientific">Eiseniibacteriota bacterium</name>
    <dbReference type="NCBI Taxonomy" id="2212470"/>
    <lineage>
        <taxon>Bacteria</taxon>
        <taxon>Candidatus Eiseniibacteriota</taxon>
    </lineage>
</organism>
<dbReference type="InterPro" id="IPR050582">
    <property type="entry name" value="HAD-like_SerB"/>
</dbReference>
<comment type="caution">
    <text evidence="1">The sequence shown here is derived from an EMBL/GenBank/DDBJ whole genome shotgun (WGS) entry which is preliminary data.</text>
</comment>
<dbReference type="GO" id="GO:0006564">
    <property type="term" value="P:L-serine biosynthetic process"/>
    <property type="evidence" value="ECO:0007669"/>
    <property type="project" value="TreeGrafter"/>
</dbReference>
<dbReference type="Pfam" id="PF12710">
    <property type="entry name" value="HAD"/>
    <property type="match status" value="1"/>
</dbReference>
<dbReference type="SUPFAM" id="SSF56784">
    <property type="entry name" value="HAD-like"/>
    <property type="match status" value="1"/>
</dbReference>
<dbReference type="PANTHER" id="PTHR43344:SF21">
    <property type="entry name" value="POLYOL PHOSPHATE PHOSPHATASE PYP1"/>
    <property type="match status" value="1"/>
</dbReference>
<proteinExistence type="predicted"/>
<dbReference type="PANTHER" id="PTHR43344">
    <property type="entry name" value="PHOSPHOSERINE PHOSPHATASE"/>
    <property type="match status" value="1"/>
</dbReference>
<gene>
    <name evidence="1" type="ORF">HY076_06825</name>
</gene>
<dbReference type="Gene3D" id="3.40.50.1000">
    <property type="entry name" value="HAD superfamily/HAD-like"/>
    <property type="match status" value="1"/>
</dbReference>
<dbReference type="GO" id="GO:0000287">
    <property type="term" value="F:magnesium ion binding"/>
    <property type="evidence" value="ECO:0007669"/>
    <property type="project" value="TreeGrafter"/>
</dbReference>
<evidence type="ECO:0000313" key="1">
    <source>
        <dbReference type="EMBL" id="MBI3539970.1"/>
    </source>
</evidence>
<dbReference type="NCBIfam" id="TIGR01488">
    <property type="entry name" value="HAD-SF-IB"/>
    <property type="match status" value="1"/>
</dbReference>
<dbReference type="Proteomes" id="UP000807850">
    <property type="component" value="Unassembled WGS sequence"/>
</dbReference>
<dbReference type="Gene3D" id="3.90.1470.20">
    <property type="match status" value="1"/>
</dbReference>
<dbReference type="InterPro" id="IPR036412">
    <property type="entry name" value="HAD-like_sf"/>
</dbReference>
<sequence length="211" mass="22947">MMPRVFLCDFDGTVAPSDIGAAFARAFSPGGLAERPDFLARWTRGEMGHRELTRAQCEVMTVSEDRALAFTRDFAIDPAFAPFVRAARARGDEVTVVSEGFEFYVGDQLARAGLADVSFSANRLRFAGDRLTPEFSDGGCGSCGNCKGRHVRDWRARRFTTVLIGDGLSDRCGAREADVVYARRDLLAWCRGEGLAATPFDSFADLLAAAA</sequence>
<protein>
    <submittedName>
        <fullName evidence="1">HAD-IB family phosphatase</fullName>
    </submittedName>
</protein>
<accession>A0A9D6L983</accession>
<dbReference type="GO" id="GO:0005737">
    <property type="term" value="C:cytoplasm"/>
    <property type="evidence" value="ECO:0007669"/>
    <property type="project" value="TreeGrafter"/>
</dbReference>